<comment type="catalytic activity">
    <reaction evidence="7">
        <text>a peptidoglycan chain = a peptidoglycan chain with N-acetyl-1,6-anhydromuramyl-[peptide] at the reducing end + a peptidoglycan chain with N-acetylglucosamine at the non-reducing end.</text>
        <dbReference type="EC" id="4.2.2.29"/>
    </reaction>
</comment>
<comment type="caution">
    <text evidence="8">The sequence shown here is derived from an EMBL/GenBank/DDBJ whole genome shotgun (WGS) entry which is preliminary data.</text>
</comment>
<dbReference type="GO" id="GO:0008932">
    <property type="term" value="F:lytic endotransglycosylase activity"/>
    <property type="evidence" value="ECO:0007669"/>
    <property type="project" value="UniProtKB-UniRule"/>
</dbReference>
<dbReference type="Gene3D" id="3.30.1490.480">
    <property type="entry name" value="Endolytic murein transglycosylase"/>
    <property type="match status" value="1"/>
</dbReference>
<dbReference type="NCBIfam" id="TIGR00247">
    <property type="entry name" value="endolytic transglycosylase MltG"/>
    <property type="match status" value="1"/>
</dbReference>
<name>A0AB35ME80_9MICO</name>
<evidence type="ECO:0000256" key="6">
    <source>
        <dbReference type="ARBA" id="ARBA00023316"/>
    </source>
</evidence>
<evidence type="ECO:0000313" key="8">
    <source>
        <dbReference type="EMBL" id="MDN4482059.1"/>
    </source>
</evidence>
<dbReference type="EMBL" id="JAUHQB010000001">
    <property type="protein sequence ID" value="MDN4482059.1"/>
    <property type="molecule type" value="Genomic_DNA"/>
</dbReference>
<evidence type="ECO:0000256" key="1">
    <source>
        <dbReference type="ARBA" id="ARBA00022475"/>
    </source>
</evidence>
<keyword evidence="5 7" id="KW-0456">Lyase</keyword>
<evidence type="ECO:0000256" key="7">
    <source>
        <dbReference type="HAMAP-Rule" id="MF_02065"/>
    </source>
</evidence>
<dbReference type="GO" id="GO:0005886">
    <property type="term" value="C:plasma membrane"/>
    <property type="evidence" value="ECO:0007669"/>
    <property type="project" value="UniProtKB-SubCell"/>
</dbReference>
<feature type="transmembrane region" description="Helical" evidence="7">
    <location>
        <begin position="34"/>
        <end position="57"/>
    </location>
</feature>
<evidence type="ECO:0000313" key="9">
    <source>
        <dbReference type="Proteomes" id="UP001172756"/>
    </source>
</evidence>
<dbReference type="RefSeq" id="WP_301159300.1">
    <property type="nucleotide sequence ID" value="NZ_JAUHQB010000001.1"/>
</dbReference>
<dbReference type="HAMAP" id="MF_02065">
    <property type="entry name" value="MltG"/>
    <property type="match status" value="1"/>
</dbReference>
<comment type="function">
    <text evidence="7">Functions as a peptidoglycan terminase that cleaves nascent peptidoglycan strands endolytically to terminate their elongation.</text>
</comment>
<dbReference type="GO" id="GO:0071555">
    <property type="term" value="P:cell wall organization"/>
    <property type="evidence" value="ECO:0007669"/>
    <property type="project" value="UniProtKB-KW"/>
</dbReference>
<keyword evidence="4 7" id="KW-0472">Membrane</keyword>
<keyword evidence="1 7" id="KW-1003">Cell membrane</keyword>
<dbReference type="CDD" id="cd08010">
    <property type="entry name" value="MltG_like"/>
    <property type="match status" value="1"/>
</dbReference>
<evidence type="ECO:0000256" key="5">
    <source>
        <dbReference type="ARBA" id="ARBA00023239"/>
    </source>
</evidence>
<dbReference type="Proteomes" id="UP001172756">
    <property type="component" value="Unassembled WGS sequence"/>
</dbReference>
<keyword evidence="3 7" id="KW-1133">Transmembrane helix</keyword>
<comment type="subcellular location">
    <subcellularLocation>
        <location evidence="7">Cell membrane</location>
        <topology evidence="7">Single-pass membrane protein</topology>
    </subcellularLocation>
</comment>
<evidence type="ECO:0000256" key="3">
    <source>
        <dbReference type="ARBA" id="ARBA00022989"/>
    </source>
</evidence>
<dbReference type="EC" id="4.2.2.29" evidence="7"/>
<evidence type="ECO:0000256" key="2">
    <source>
        <dbReference type="ARBA" id="ARBA00022692"/>
    </source>
</evidence>
<comment type="similarity">
    <text evidence="7">Belongs to the transglycosylase MltG family.</text>
</comment>
<protein>
    <recommendedName>
        <fullName evidence="7">Endolytic murein transglycosylase</fullName>
        <ecNumber evidence="7">4.2.2.29</ecNumber>
    </recommendedName>
    <alternativeName>
        <fullName evidence="7">Peptidoglycan lytic transglycosylase</fullName>
    </alternativeName>
    <alternativeName>
        <fullName evidence="7">Peptidoglycan polymerization terminase</fullName>
    </alternativeName>
</protein>
<gene>
    <name evidence="7 8" type="primary">mltG</name>
    <name evidence="8" type="ORF">QQ002_00710</name>
</gene>
<sequence length="382" mass="41668">MTDLFDAEVEATTTTSLDLRRLQRQKRRAARRRMTLIVTAVALVLFGIGASVAYNFMGSFEGTESAAAADFEGPGQGTVQVVIEQGATGSDMATVLYDAGVIASTQAFIVEWNNNPDSSSIKPGYYFMHKEMKAEYALQALLDPSNRDVRTITVPEGKTLEYYAQAIVNLTGATQEEVEAAMADTSALGLPAEADGNLEGWLFPAKYEFDPGVTPTEVLQKMVLQTIKVLDKYGVDADDREDILTVASLIEREAKLADDRPLIASVIYNRLAIDMKLELDSTVKYLSPSEGVFTSDEERAIDSEYNTYANTGLPPGPIAGPGEASIKAAVQPADTEYLFFVTVNLETGETKYATDYADHLKNVEELRAWVRDNQTTTESSDG</sequence>
<dbReference type="Pfam" id="PF02618">
    <property type="entry name" value="YceG"/>
    <property type="match status" value="1"/>
</dbReference>
<keyword evidence="6 7" id="KW-0961">Cell wall biogenesis/degradation</keyword>
<proteinExistence type="inferred from homology"/>
<dbReference type="GO" id="GO:0009252">
    <property type="term" value="P:peptidoglycan biosynthetic process"/>
    <property type="evidence" value="ECO:0007669"/>
    <property type="project" value="UniProtKB-UniRule"/>
</dbReference>
<reference evidence="8 9" key="1">
    <citation type="submission" date="2023-06" db="EMBL/GenBank/DDBJ databases">
        <title>SYSU T0a273.</title>
        <authorList>
            <person name="Gao L."/>
            <person name="Fang B.-Z."/>
            <person name="Li W.-J."/>
        </authorList>
    </citation>
    <scope>NUCLEOTIDE SEQUENCE [LARGE SCALE GENOMIC DNA]</scope>
    <source>
        <strain evidence="8 9">SYSU T0a273</strain>
    </source>
</reference>
<keyword evidence="2 7" id="KW-0812">Transmembrane</keyword>
<dbReference type="PANTHER" id="PTHR30518:SF2">
    <property type="entry name" value="ENDOLYTIC MUREIN TRANSGLYCOSYLASE"/>
    <property type="match status" value="1"/>
</dbReference>
<feature type="site" description="Important for catalytic activity" evidence="7">
    <location>
        <position position="253"/>
    </location>
</feature>
<evidence type="ECO:0000256" key="4">
    <source>
        <dbReference type="ARBA" id="ARBA00023136"/>
    </source>
</evidence>
<dbReference type="AlphaFoldDB" id="A0AB35ME80"/>
<dbReference type="InterPro" id="IPR003770">
    <property type="entry name" value="MLTG-like"/>
</dbReference>
<accession>A0AB35ME80</accession>
<organism evidence="8 9">
    <name type="scientific">Demequina lignilytica</name>
    <dbReference type="NCBI Taxonomy" id="3051663"/>
    <lineage>
        <taxon>Bacteria</taxon>
        <taxon>Bacillati</taxon>
        <taxon>Actinomycetota</taxon>
        <taxon>Actinomycetes</taxon>
        <taxon>Micrococcales</taxon>
        <taxon>Demequinaceae</taxon>
        <taxon>Demequina</taxon>
    </lineage>
</organism>
<dbReference type="PANTHER" id="PTHR30518">
    <property type="entry name" value="ENDOLYTIC MUREIN TRANSGLYCOSYLASE"/>
    <property type="match status" value="1"/>
</dbReference>